<dbReference type="Pfam" id="PF21202">
    <property type="entry name" value="SLX1_C"/>
    <property type="match status" value="1"/>
</dbReference>
<evidence type="ECO:0000256" key="1">
    <source>
        <dbReference type="SAM" id="MobiDB-lite"/>
    </source>
</evidence>
<feature type="non-terminal residue" evidence="3">
    <location>
        <position position="1"/>
    </location>
</feature>
<dbReference type="GO" id="GO:0000724">
    <property type="term" value="P:double-strand break repair via homologous recombination"/>
    <property type="evidence" value="ECO:0007669"/>
    <property type="project" value="TreeGrafter"/>
</dbReference>
<dbReference type="InterPro" id="IPR013083">
    <property type="entry name" value="Znf_RING/FYVE/PHD"/>
</dbReference>
<dbReference type="PROSITE" id="PS50164">
    <property type="entry name" value="GIY_YIG"/>
    <property type="match status" value="1"/>
</dbReference>
<dbReference type="GO" id="GO:0008821">
    <property type="term" value="F:crossover junction DNA endonuclease activity"/>
    <property type="evidence" value="ECO:0007669"/>
    <property type="project" value="TreeGrafter"/>
</dbReference>
<dbReference type="PANTHER" id="PTHR20208:SF10">
    <property type="entry name" value="STRUCTURE-SPECIFIC ENDONUCLEASE SUBUNIT SLX1"/>
    <property type="match status" value="1"/>
</dbReference>
<dbReference type="Gene3D" id="3.40.1440.10">
    <property type="entry name" value="GIY-YIG endonuclease"/>
    <property type="match status" value="1"/>
</dbReference>
<dbReference type="PANTHER" id="PTHR20208">
    <property type="entry name" value="STRUCTURE-SPECIFIC ENDONUCLEASE SUBUNIT SLX1"/>
    <property type="match status" value="1"/>
</dbReference>
<gene>
    <name evidence="3" type="ORF">BRENAR_LOCUS2085</name>
</gene>
<dbReference type="InterPro" id="IPR035901">
    <property type="entry name" value="GIY-YIG_endonuc_sf"/>
</dbReference>
<dbReference type="InterPro" id="IPR000305">
    <property type="entry name" value="GIY-YIG_endonuc"/>
</dbReference>
<evidence type="ECO:0000313" key="3">
    <source>
        <dbReference type="EMBL" id="VEU21351.1"/>
    </source>
</evidence>
<reference evidence="3 4" key="1">
    <citation type="submission" date="2018-12" db="EMBL/GenBank/DDBJ databases">
        <authorList>
            <person name="Tiukova I."/>
            <person name="Dainat J."/>
        </authorList>
    </citation>
    <scope>NUCLEOTIDE SEQUENCE [LARGE SCALE GENOMIC DNA]</scope>
</reference>
<dbReference type="InParanoid" id="A0A448YKD2"/>
<dbReference type="GO" id="GO:0033557">
    <property type="term" value="C:Slx1-Slx4 complex"/>
    <property type="evidence" value="ECO:0007669"/>
    <property type="project" value="TreeGrafter"/>
</dbReference>
<feature type="domain" description="GIY-YIG" evidence="2">
    <location>
        <begin position="1"/>
        <end position="63"/>
    </location>
</feature>
<dbReference type="Pfam" id="PF01541">
    <property type="entry name" value="GIY-YIG"/>
    <property type="match status" value="1"/>
</dbReference>
<proteinExistence type="predicted"/>
<sequence>TPDPYRRLRQHNGELSKGGAWRTRKKGYRPWRMVMFVHGFPSNVSALQFEHAWQHAYQTRHIPPEKRRHNGKRNTGSGTNVNEKLANCRLLLGSKSFCRLGLKTAIFDKEIYGVWLTNKFHIPVPDHVLMEIKVNDDTEEHFIEGGNYVQVKSFMTGIAKFEREYADSCIETIKGSSPIECSICKSTLDPNSDLIGFCFHDNCSAAYHLGCWSKRIVAGETGKEREEDLDPILPIRGPCTECKKINFWNIVVRNAMNVREMLQKDGTHIQVN</sequence>
<dbReference type="STRING" id="13370.A0A448YKD2"/>
<dbReference type="Proteomes" id="UP000290900">
    <property type="component" value="Unassembled WGS sequence"/>
</dbReference>
<dbReference type="AlphaFoldDB" id="A0A448YKD2"/>
<accession>A0A448YKD2</accession>
<dbReference type="EMBL" id="CAACVR010000012">
    <property type="protein sequence ID" value="VEU21351.1"/>
    <property type="molecule type" value="Genomic_DNA"/>
</dbReference>
<evidence type="ECO:0000259" key="2">
    <source>
        <dbReference type="PROSITE" id="PS50164"/>
    </source>
</evidence>
<dbReference type="OrthoDB" id="24645at2759"/>
<organism evidence="3 4">
    <name type="scientific">Brettanomyces naardenensis</name>
    <name type="common">Yeast</name>
    <dbReference type="NCBI Taxonomy" id="13370"/>
    <lineage>
        <taxon>Eukaryota</taxon>
        <taxon>Fungi</taxon>
        <taxon>Dikarya</taxon>
        <taxon>Ascomycota</taxon>
        <taxon>Saccharomycotina</taxon>
        <taxon>Pichiomycetes</taxon>
        <taxon>Pichiales</taxon>
        <taxon>Pichiaceae</taxon>
        <taxon>Brettanomyces</taxon>
    </lineage>
</organism>
<name>A0A448YKD2_BRENA</name>
<feature type="region of interest" description="Disordered" evidence="1">
    <location>
        <begin position="1"/>
        <end position="20"/>
    </location>
</feature>
<dbReference type="InterPro" id="IPR050381">
    <property type="entry name" value="SLX1_endonuclease"/>
</dbReference>
<keyword evidence="4" id="KW-1185">Reference proteome</keyword>
<dbReference type="FunCoup" id="A0A448YKD2">
    <property type="interactions" value="394"/>
</dbReference>
<protein>
    <submittedName>
        <fullName evidence="3">DEKNAAC102636</fullName>
    </submittedName>
</protein>
<dbReference type="GO" id="GO:0017108">
    <property type="term" value="F:5'-flap endonuclease activity"/>
    <property type="evidence" value="ECO:0007669"/>
    <property type="project" value="TreeGrafter"/>
</dbReference>
<dbReference type="InterPro" id="IPR048749">
    <property type="entry name" value="SLX1_C"/>
</dbReference>
<evidence type="ECO:0000313" key="4">
    <source>
        <dbReference type="Proteomes" id="UP000290900"/>
    </source>
</evidence>
<dbReference type="Gene3D" id="3.30.40.10">
    <property type="entry name" value="Zinc/RING finger domain, C3HC4 (zinc finger)"/>
    <property type="match status" value="1"/>
</dbReference>
<feature type="compositionally biased region" description="Basic and acidic residues" evidence="1">
    <location>
        <begin position="1"/>
        <end position="14"/>
    </location>
</feature>